<evidence type="ECO:0000256" key="4">
    <source>
        <dbReference type="ARBA" id="ARBA00022737"/>
    </source>
</evidence>
<dbReference type="SUPFAM" id="SSF57667">
    <property type="entry name" value="beta-beta-alpha zinc fingers"/>
    <property type="match status" value="2"/>
</dbReference>
<dbReference type="Pfam" id="PF13465">
    <property type="entry name" value="zf-H2C2_2"/>
    <property type="match status" value="1"/>
</dbReference>
<keyword evidence="8" id="KW-0238">DNA-binding</keyword>
<evidence type="ECO:0000313" key="15">
    <source>
        <dbReference type="Proteomes" id="UP001286313"/>
    </source>
</evidence>
<keyword evidence="6" id="KW-0862">Zinc</keyword>
<dbReference type="GO" id="GO:0000981">
    <property type="term" value="F:DNA-binding transcription factor activity, RNA polymerase II-specific"/>
    <property type="evidence" value="ECO:0007669"/>
    <property type="project" value="TreeGrafter"/>
</dbReference>
<evidence type="ECO:0000313" key="14">
    <source>
        <dbReference type="EMBL" id="KAK3886148.1"/>
    </source>
</evidence>
<dbReference type="FunFam" id="3.30.160.60:FF:000075">
    <property type="entry name" value="Putative zinc finger protein 536"/>
    <property type="match status" value="1"/>
</dbReference>
<keyword evidence="15" id="KW-1185">Reference proteome</keyword>
<feature type="domain" description="C2H2-type" evidence="13">
    <location>
        <begin position="1"/>
        <end position="16"/>
    </location>
</feature>
<dbReference type="Gene3D" id="3.30.160.60">
    <property type="entry name" value="Classic Zinc Finger"/>
    <property type="match status" value="4"/>
</dbReference>
<dbReference type="Proteomes" id="UP001286313">
    <property type="component" value="Unassembled WGS sequence"/>
</dbReference>
<dbReference type="PROSITE" id="PS50157">
    <property type="entry name" value="ZINC_FINGER_C2H2_2"/>
    <property type="match status" value="2"/>
</dbReference>
<comment type="caution">
    <text evidence="14">The sequence shown here is derived from an EMBL/GenBank/DDBJ whole genome shotgun (WGS) entry which is preliminary data.</text>
</comment>
<dbReference type="PANTHER" id="PTHR45925">
    <property type="entry name" value="ZINC FINGER PROTEIN"/>
    <property type="match status" value="1"/>
</dbReference>
<comment type="similarity">
    <text evidence="2">Belongs to the krueppel C2H2-type zinc-finger protein family.</text>
</comment>
<reference evidence="14" key="1">
    <citation type="submission" date="2023-10" db="EMBL/GenBank/DDBJ databases">
        <title>Genome assemblies of two species of porcelain crab, Petrolisthes cinctipes and Petrolisthes manimaculis (Anomura: Porcellanidae).</title>
        <authorList>
            <person name="Angst P."/>
        </authorList>
    </citation>
    <scope>NUCLEOTIDE SEQUENCE</scope>
    <source>
        <strain evidence="14">PB745_01</strain>
        <tissue evidence="14">Gill</tissue>
    </source>
</reference>
<evidence type="ECO:0000256" key="2">
    <source>
        <dbReference type="ARBA" id="ARBA00006991"/>
    </source>
</evidence>
<dbReference type="InterPro" id="IPR036236">
    <property type="entry name" value="Znf_C2H2_sf"/>
</dbReference>
<dbReference type="GO" id="GO:0000978">
    <property type="term" value="F:RNA polymerase II cis-regulatory region sequence-specific DNA binding"/>
    <property type="evidence" value="ECO:0007669"/>
    <property type="project" value="TreeGrafter"/>
</dbReference>
<evidence type="ECO:0000256" key="8">
    <source>
        <dbReference type="ARBA" id="ARBA00023125"/>
    </source>
</evidence>
<dbReference type="InterPro" id="IPR051967">
    <property type="entry name" value="Krueppel_C2H2-ZF"/>
</dbReference>
<dbReference type="AlphaFoldDB" id="A0AAE1KW43"/>
<proteinExistence type="inferred from homology"/>
<keyword evidence="9" id="KW-0804">Transcription</keyword>
<dbReference type="Pfam" id="PF00096">
    <property type="entry name" value="zf-C2H2"/>
    <property type="match status" value="2"/>
</dbReference>
<evidence type="ECO:0000256" key="7">
    <source>
        <dbReference type="ARBA" id="ARBA00023015"/>
    </source>
</evidence>
<evidence type="ECO:0000256" key="10">
    <source>
        <dbReference type="ARBA" id="ARBA00023242"/>
    </source>
</evidence>
<comment type="subcellular location">
    <subcellularLocation>
        <location evidence="1">Nucleus</location>
    </subcellularLocation>
</comment>
<keyword evidence="4" id="KW-0677">Repeat</keyword>
<keyword evidence="10" id="KW-0539">Nucleus</keyword>
<evidence type="ECO:0000256" key="5">
    <source>
        <dbReference type="ARBA" id="ARBA00022771"/>
    </source>
</evidence>
<evidence type="ECO:0000256" key="1">
    <source>
        <dbReference type="ARBA" id="ARBA00004123"/>
    </source>
</evidence>
<dbReference type="FunFam" id="3.30.160.60:FF:002402">
    <property type="entry name" value="Zinc finger protein 347"/>
    <property type="match status" value="1"/>
</dbReference>
<keyword evidence="5 11" id="KW-0863">Zinc-finger</keyword>
<evidence type="ECO:0000259" key="13">
    <source>
        <dbReference type="PROSITE" id="PS50157"/>
    </source>
</evidence>
<dbReference type="GO" id="GO:0008270">
    <property type="term" value="F:zinc ion binding"/>
    <property type="evidence" value="ECO:0007669"/>
    <property type="project" value="UniProtKB-KW"/>
</dbReference>
<evidence type="ECO:0000256" key="12">
    <source>
        <dbReference type="SAM" id="MobiDB-lite"/>
    </source>
</evidence>
<protein>
    <recommendedName>
        <fullName evidence="13">C2H2-type domain-containing protein</fullName>
    </recommendedName>
</protein>
<name>A0AAE1KW43_PETCI</name>
<gene>
    <name evidence="14" type="ORF">Pcinc_009725</name>
</gene>
<keyword evidence="7" id="KW-0805">Transcription regulation</keyword>
<accession>A0AAE1KW43</accession>
<dbReference type="InterPro" id="IPR013087">
    <property type="entry name" value="Znf_C2H2_type"/>
</dbReference>
<keyword evidence="3" id="KW-0479">Metal-binding</keyword>
<dbReference type="GO" id="GO:0005634">
    <property type="term" value="C:nucleus"/>
    <property type="evidence" value="ECO:0007669"/>
    <property type="project" value="UniProtKB-SubCell"/>
</dbReference>
<evidence type="ECO:0000256" key="3">
    <source>
        <dbReference type="ARBA" id="ARBA00022723"/>
    </source>
</evidence>
<organism evidence="14 15">
    <name type="scientific">Petrolisthes cinctipes</name>
    <name type="common">Flat porcelain crab</name>
    <dbReference type="NCBI Taxonomy" id="88211"/>
    <lineage>
        <taxon>Eukaryota</taxon>
        <taxon>Metazoa</taxon>
        <taxon>Ecdysozoa</taxon>
        <taxon>Arthropoda</taxon>
        <taxon>Crustacea</taxon>
        <taxon>Multicrustacea</taxon>
        <taxon>Malacostraca</taxon>
        <taxon>Eumalacostraca</taxon>
        <taxon>Eucarida</taxon>
        <taxon>Decapoda</taxon>
        <taxon>Pleocyemata</taxon>
        <taxon>Anomura</taxon>
        <taxon>Galatheoidea</taxon>
        <taxon>Porcellanidae</taxon>
        <taxon>Petrolisthes</taxon>
    </lineage>
</organism>
<dbReference type="FunFam" id="3.30.160.60:FF:000630">
    <property type="entry name" value="Zinc finger protein 180"/>
    <property type="match status" value="1"/>
</dbReference>
<sequence>MSDLKRHIRTHTGEKPFKCPHCPYSSTQSTPVKAHILRRHQELATPSNKESERGSEATPPAKVGNTEPPVLATHLTCPYCFRATFRQNSDLKRHIRIHTGEKPYKCKTCVYRASRKDLLQVHMAKVHHPH</sequence>
<evidence type="ECO:0000256" key="9">
    <source>
        <dbReference type="ARBA" id="ARBA00023163"/>
    </source>
</evidence>
<feature type="domain" description="C2H2-type" evidence="13">
    <location>
        <begin position="75"/>
        <end position="103"/>
    </location>
</feature>
<dbReference type="EMBL" id="JAWQEG010000726">
    <property type="protein sequence ID" value="KAK3886148.1"/>
    <property type="molecule type" value="Genomic_DNA"/>
</dbReference>
<evidence type="ECO:0000256" key="11">
    <source>
        <dbReference type="PROSITE-ProRule" id="PRU00042"/>
    </source>
</evidence>
<evidence type="ECO:0000256" key="6">
    <source>
        <dbReference type="ARBA" id="ARBA00022833"/>
    </source>
</evidence>
<dbReference type="SMART" id="SM00355">
    <property type="entry name" value="ZnF_C2H2"/>
    <property type="match status" value="3"/>
</dbReference>
<feature type="region of interest" description="Disordered" evidence="12">
    <location>
        <begin position="37"/>
        <end position="69"/>
    </location>
</feature>